<organism evidence="1 2">
    <name type="scientific">Panagrolaimus sp. ES5</name>
    <dbReference type="NCBI Taxonomy" id="591445"/>
    <lineage>
        <taxon>Eukaryota</taxon>
        <taxon>Metazoa</taxon>
        <taxon>Ecdysozoa</taxon>
        <taxon>Nematoda</taxon>
        <taxon>Chromadorea</taxon>
        <taxon>Rhabditida</taxon>
        <taxon>Tylenchina</taxon>
        <taxon>Panagrolaimomorpha</taxon>
        <taxon>Panagrolaimoidea</taxon>
        <taxon>Panagrolaimidae</taxon>
        <taxon>Panagrolaimus</taxon>
    </lineage>
</organism>
<proteinExistence type="predicted"/>
<sequence length="98" mass="11213">MESHSPPGRIHCSESAHKFAQNTGRFEFVSRGLIQIKGKGEMITYFLSRSYKKSIWEIIQKERDENQNSIDGYAELCEGMEEDLIIKDKPVSKACTIT</sequence>
<protein>
    <submittedName>
        <fullName evidence="2">Guanylate cyclase domain-containing protein</fullName>
    </submittedName>
</protein>
<dbReference type="WBParaSite" id="ES5_v2.g8475.t1">
    <property type="protein sequence ID" value="ES5_v2.g8475.t1"/>
    <property type="gene ID" value="ES5_v2.g8475"/>
</dbReference>
<name>A0AC34GUY6_9BILA</name>
<evidence type="ECO:0000313" key="2">
    <source>
        <dbReference type="WBParaSite" id="ES5_v2.g8475.t1"/>
    </source>
</evidence>
<dbReference type="Proteomes" id="UP000887579">
    <property type="component" value="Unplaced"/>
</dbReference>
<reference evidence="2" key="1">
    <citation type="submission" date="2022-11" db="UniProtKB">
        <authorList>
            <consortium name="WormBaseParasite"/>
        </authorList>
    </citation>
    <scope>IDENTIFICATION</scope>
</reference>
<accession>A0AC34GUY6</accession>
<evidence type="ECO:0000313" key="1">
    <source>
        <dbReference type="Proteomes" id="UP000887579"/>
    </source>
</evidence>